<evidence type="ECO:0008006" key="3">
    <source>
        <dbReference type="Google" id="ProtNLM"/>
    </source>
</evidence>
<dbReference type="SUPFAM" id="SSF48371">
    <property type="entry name" value="ARM repeat"/>
    <property type="match status" value="1"/>
</dbReference>
<name>A0ABW4TL21_9ACTN</name>
<dbReference type="EMBL" id="JBHUGD010000003">
    <property type="protein sequence ID" value="MFD1946354.1"/>
    <property type="molecule type" value="Genomic_DNA"/>
</dbReference>
<reference evidence="2" key="1">
    <citation type="journal article" date="2019" name="Int. J. Syst. Evol. Microbiol.">
        <title>The Global Catalogue of Microorganisms (GCM) 10K type strain sequencing project: providing services to taxonomists for standard genome sequencing and annotation.</title>
        <authorList>
            <consortium name="The Broad Institute Genomics Platform"/>
            <consortium name="The Broad Institute Genome Sequencing Center for Infectious Disease"/>
            <person name="Wu L."/>
            <person name="Ma J."/>
        </authorList>
    </citation>
    <scope>NUCLEOTIDE SEQUENCE [LARGE SCALE GENOMIC DNA]</scope>
    <source>
        <strain evidence="2">CGMCC 1.12477</strain>
    </source>
</reference>
<proteinExistence type="predicted"/>
<evidence type="ECO:0000313" key="1">
    <source>
        <dbReference type="EMBL" id="MFD1946354.1"/>
    </source>
</evidence>
<comment type="caution">
    <text evidence="1">The sequence shown here is derived from an EMBL/GenBank/DDBJ whole genome shotgun (WGS) entry which is preliminary data.</text>
</comment>
<dbReference type="Gene3D" id="1.25.10.10">
    <property type="entry name" value="Leucine-rich Repeat Variant"/>
    <property type="match status" value="1"/>
</dbReference>
<dbReference type="InterPro" id="IPR016024">
    <property type="entry name" value="ARM-type_fold"/>
</dbReference>
<accession>A0ABW4TL21</accession>
<keyword evidence="2" id="KW-1185">Reference proteome</keyword>
<organism evidence="1 2">
    <name type="scientific">Nocardioides aestuarii</name>
    <dbReference type="NCBI Taxonomy" id="252231"/>
    <lineage>
        <taxon>Bacteria</taxon>
        <taxon>Bacillati</taxon>
        <taxon>Actinomycetota</taxon>
        <taxon>Actinomycetes</taxon>
        <taxon>Propionibacteriales</taxon>
        <taxon>Nocardioidaceae</taxon>
        <taxon>Nocardioides</taxon>
    </lineage>
</organism>
<protein>
    <recommendedName>
        <fullName evidence="3">XRE family transcriptional regulator</fullName>
    </recommendedName>
</protein>
<sequence>MKRGAPAAVLDDTTALFGAHVDVAVRIGWTARMVRLAAPGGAPSMQSVATEIGTSPTTLHRLELGQLRHGALLDRIEPALGLVPGSLRAPVDVTCRTFPGVSPADQDASPGWRTVREVSEATEQLLGGESTGGLWLAWARALAQPGAVGLPESLARELVSRLVGELARAVGAAYPARYEALALLRGSGYGHVVLEVAREIVADPEVQVLNDLMSAVGEAVDAEAVEWCTELLADPRDHVVVGGALALENMAQIAPDAGVWRTVAPPLVEQLNASPDGSARHEWLSHLVRLMPAPAREKVRRGVQRPLAPVPRVSHPTKSRVNAEWNDAQERARAVTGPLGLPDQPVLARLLFDIAHSPLESRAVTSYMLLGAIPSLGTPAVAQLAALVDAHADQLVRRRVARRLAGSRLPAPARAAGRWLEGATDERLQAGLLLAGTTGEPVERRVLDAAWKAADGTAQAALFALGMAGDPVLHDLALDTAHPAGPGARWWLRQGARIAH</sequence>
<dbReference type="RefSeq" id="WP_343916427.1">
    <property type="nucleotide sequence ID" value="NZ_BAAAJT010000002.1"/>
</dbReference>
<evidence type="ECO:0000313" key="2">
    <source>
        <dbReference type="Proteomes" id="UP001597351"/>
    </source>
</evidence>
<dbReference type="InterPro" id="IPR011989">
    <property type="entry name" value="ARM-like"/>
</dbReference>
<gene>
    <name evidence="1" type="ORF">ACFSDE_06080</name>
</gene>
<dbReference type="Proteomes" id="UP001597351">
    <property type="component" value="Unassembled WGS sequence"/>
</dbReference>